<gene>
    <name evidence="2" type="ORF">EWM59_03600</name>
</gene>
<dbReference type="Pfam" id="PF00903">
    <property type="entry name" value="Glyoxalase"/>
    <property type="match status" value="1"/>
</dbReference>
<name>A0A4Q5M3N9_9BACT</name>
<evidence type="ECO:0000259" key="1">
    <source>
        <dbReference type="PROSITE" id="PS51819"/>
    </source>
</evidence>
<dbReference type="InterPro" id="IPR004360">
    <property type="entry name" value="Glyas_Fos-R_dOase_dom"/>
</dbReference>
<dbReference type="OrthoDB" id="5186830at2"/>
<dbReference type="SUPFAM" id="SSF54593">
    <property type="entry name" value="Glyoxalase/Bleomycin resistance protein/Dihydroxybiphenyl dioxygenase"/>
    <property type="match status" value="1"/>
</dbReference>
<proteinExistence type="predicted"/>
<evidence type="ECO:0000313" key="3">
    <source>
        <dbReference type="Proteomes" id="UP000293162"/>
    </source>
</evidence>
<dbReference type="Proteomes" id="UP000293162">
    <property type="component" value="Unassembled WGS sequence"/>
</dbReference>
<organism evidence="2 3">
    <name type="scientific">Emticicia agri</name>
    <dbReference type="NCBI Taxonomy" id="2492393"/>
    <lineage>
        <taxon>Bacteria</taxon>
        <taxon>Pseudomonadati</taxon>
        <taxon>Bacteroidota</taxon>
        <taxon>Cytophagia</taxon>
        <taxon>Cytophagales</taxon>
        <taxon>Leadbetterellaceae</taxon>
        <taxon>Emticicia</taxon>
    </lineage>
</organism>
<protein>
    <submittedName>
        <fullName evidence="2">Glyoxalase/bleomycin resistance/extradiol dioxygenase family protein</fullName>
    </submittedName>
</protein>
<keyword evidence="3" id="KW-1185">Reference proteome</keyword>
<comment type="caution">
    <text evidence="2">The sequence shown here is derived from an EMBL/GenBank/DDBJ whole genome shotgun (WGS) entry which is preliminary data.</text>
</comment>
<dbReference type="InterPro" id="IPR037523">
    <property type="entry name" value="VOC_core"/>
</dbReference>
<dbReference type="Gene3D" id="3.10.180.10">
    <property type="entry name" value="2,3-Dihydroxybiphenyl 1,2-Dioxygenase, domain 1"/>
    <property type="match status" value="1"/>
</dbReference>
<dbReference type="PROSITE" id="PS51819">
    <property type="entry name" value="VOC"/>
    <property type="match status" value="1"/>
</dbReference>
<keyword evidence="2" id="KW-0560">Oxidoreductase</keyword>
<dbReference type="RefSeq" id="WP_130019582.1">
    <property type="nucleotide sequence ID" value="NZ_SEWF01000004.1"/>
</dbReference>
<evidence type="ECO:0000313" key="2">
    <source>
        <dbReference type="EMBL" id="RYU97006.1"/>
    </source>
</evidence>
<sequence>MKVKLIVIRTQDPKRLADFYSLLGLSFGYHKHGKSPYHYSADIDGLIFEIYPLANNQTETDKYVRLGFELDTFDETIEVLRNQGFLLAEPNETDFGLIAIASDSDGRKIELYKKAETA</sequence>
<dbReference type="EMBL" id="SEWF01000004">
    <property type="protein sequence ID" value="RYU97006.1"/>
    <property type="molecule type" value="Genomic_DNA"/>
</dbReference>
<dbReference type="InterPro" id="IPR029068">
    <property type="entry name" value="Glyas_Bleomycin-R_OHBP_Dase"/>
</dbReference>
<keyword evidence="2" id="KW-0223">Dioxygenase</keyword>
<feature type="domain" description="VOC" evidence="1">
    <location>
        <begin position="2"/>
        <end position="114"/>
    </location>
</feature>
<dbReference type="AlphaFoldDB" id="A0A4Q5M3N9"/>
<reference evidence="2 3" key="1">
    <citation type="submission" date="2019-02" db="EMBL/GenBank/DDBJ databases">
        <title>Bacterial novel species Emticicia sp. 17J42-9 isolated from soil.</title>
        <authorList>
            <person name="Jung H.-Y."/>
        </authorList>
    </citation>
    <scope>NUCLEOTIDE SEQUENCE [LARGE SCALE GENOMIC DNA]</scope>
    <source>
        <strain evidence="2 3">17J42-9</strain>
    </source>
</reference>
<accession>A0A4Q5M3N9</accession>
<dbReference type="GO" id="GO:0051213">
    <property type="term" value="F:dioxygenase activity"/>
    <property type="evidence" value="ECO:0007669"/>
    <property type="project" value="UniProtKB-KW"/>
</dbReference>